<feature type="compositionally biased region" description="Basic and acidic residues" evidence="2">
    <location>
        <begin position="267"/>
        <end position="276"/>
    </location>
</feature>
<dbReference type="Proteomes" id="UP000265515">
    <property type="component" value="Unassembled WGS sequence"/>
</dbReference>
<evidence type="ECO:0000313" key="3">
    <source>
        <dbReference type="EMBL" id="GBG79012.1"/>
    </source>
</evidence>
<organism evidence="3 4">
    <name type="scientific">Chara braunii</name>
    <name type="common">Braun's stonewort</name>
    <dbReference type="NCBI Taxonomy" id="69332"/>
    <lineage>
        <taxon>Eukaryota</taxon>
        <taxon>Viridiplantae</taxon>
        <taxon>Streptophyta</taxon>
        <taxon>Charophyceae</taxon>
        <taxon>Charales</taxon>
        <taxon>Characeae</taxon>
        <taxon>Chara</taxon>
    </lineage>
</organism>
<feature type="compositionally biased region" description="Low complexity" evidence="2">
    <location>
        <begin position="25"/>
        <end position="48"/>
    </location>
</feature>
<feature type="region of interest" description="Disordered" evidence="2">
    <location>
        <begin position="19"/>
        <end position="53"/>
    </location>
</feature>
<feature type="region of interest" description="Disordered" evidence="2">
    <location>
        <begin position="261"/>
        <end position="284"/>
    </location>
</feature>
<dbReference type="Gramene" id="GBG79012">
    <property type="protein sequence ID" value="GBG79012"/>
    <property type="gene ID" value="CBR_g28725"/>
</dbReference>
<sequence>MRRIEEMEPSPAVRARQMMAAEGIRSSASSGSQSSSRRSARSSSGSSRVADEEWELLQQSSAGVRMVNQWGSANRSRSDWPPVNARDIKAEARSIRMSSGRGISSQGVRVLDDEGPLAGLDGFYIGELFVTEKTIGYGSHGTVVHEGYVRDGTPVAEAKKKQMEEEMERWKEQEEKMAAIEAEVEEEVEVKEELLLERRRGEASTSQAAQDEVEKAIDEWVAHVELGEDREVELIITSEEREVGDREGPLDEKAYRARKTVGVEIAPKPRESDVWKRQKGQKGT</sequence>
<evidence type="ECO:0000256" key="2">
    <source>
        <dbReference type="SAM" id="MobiDB-lite"/>
    </source>
</evidence>
<dbReference type="AlphaFoldDB" id="A0A388L9V9"/>
<evidence type="ECO:0000313" key="4">
    <source>
        <dbReference type="Proteomes" id="UP000265515"/>
    </source>
</evidence>
<evidence type="ECO:0000256" key="1">
    <source>
        <dbReference type="SAM" id="Coils"/>
    </source>
</evidence>
<comment type="caution">
    <text evidence="3">The sequence shown here is derived from an EMBL/GenBank/DDBJ whole genome shotgun (WGS) entry which is preliminary data.</text>
</comment>
<keyword evidence="1" id="KW-0175">Coiled coil</keyword>
<accession>A0A388L9V9</accession>
<keyword evidence="4" id="KW-1185">Reference proteome</keyword>
<feature type="coiled-coil region" evidence="1">
    <location>
        <begin position="153"/>
        <end position="197"/>
    </location>
</feature>
<reference evidence="3 4" key="1">
    <citation type="journal article" date="2018" name="Cell">
        <title>The Chara Genome: Secondary Complexity and Implications for Plant Terrestrialization.</title>
        <authorList>
            <person name="Nishiyama T."/>
            <person name="Sakayama H."/>
            <person name="Vries J.D."/>
            <person name="Buschmann H."/>
            <person name="Saint-Marcoux D."/>
            <person name="Ullrich K.K."/>
            <person name="Haas F.B."/>
            <person name="Vanderstraeten L."/>
            <person name="Becker D."/>
            <person name="Lang D."/>
            <person name="Vosolsobe S."/>
            <person name="Rombauts S."/>
            <person name="Wilhelmsson P.K.I."/>
            <person name="Janitza P."/>
            <person name="Kern R."/>
            <person name="Heyl A."/>
            <person name="Rumpler F."/>
            <person name="Villalobos L.I.A.C."/>
            <person name="Clay J.M."/>
            <person name="Skokan R."/>
            <person name="Toyoda A."/>
            <person name="Suzuki Y."/>
            <person name="Kagoshima H."/>
            <person name="Schijlen E."/>
            <person name="Tajeshwar N."/>
            <person name="Catarino B."/>
            <person name="Hetherington A.J."/>
            <person name="Saltykova A."/>
            <person name="Bonnot C."/>
            <person name="Breuninger H."/>
            <person name="Symeonidi A."/>
            <person name="Radhakrishnan G.V."/>
            <person name="Van Nieuwerburgh F."/>
            <person name="Deforce D."/>
            <person name="Chang C."/>
            <person name="Karol K.G."/>
            <person name="Hedrich R."/>
            <person name="Ulvskov P."/>
            <person name="Glockner G."/>
            <person name="Delwiche C.F."/>
            <person name="Petrasek J."/>
            <person name="Van de Peer Y."/>
            <person name="Friml J."/>
            <person name="Beilby M."/>
            <person name="Dolan L."/>
            <person name="Kohara Y."/>
            <person name="Sugano S."/>
            <person name="Fujiyama A."/>
            <person name="Delaux P.-M."/>
            <person name="Quint M."/>
            <person name="TheiBen G."/>
            <person name="Hagemann M."/>
            <person name="Harholt J."/>
            <person name="Dunand C."/>
            <person name="Zachgo S."/>
            <person name="Langdale J."/>
            <person name="Maumus F."/>
            <person name="Straeten D.V.D."/>
            <person name="Gould S.B."/>
            <person name="Rensing S.A."/>
        </authorList>
    </citation>
    <scope>NUCLEOTIDE SEQUENCE [LARGE SCALE GENOMIC DNA]</scope>
    <source>
        <strain evidence="3 4">S276</strain>
    </source>
</reference>
<dbReference type="EMBL" id="BFEA01000309">
    <property type="protein sequence ID" value="GBG79012.1"/>
    <property type="molecule type" value="Genomic_DNA"/>
</dbReference>
<proteinExistence type="predicted"/>
<protein>
    <submittedName>
        <fullName evidence="3">Uncharacterized protein</fullName>
    </submittedName>
</protein>
<gene>
    <name evidence="3" type="ORF">CBR_g28725</name>
</gene>
<name>A0A388L9V9_CHABU</name>